<accession>A0ABY8VPS0</accession>
<organism evidence="1 2">
    <name type="scientific">Corynebacterium suedekumii</name>
    <dbReference type="NCBI Taxonomy" id="3049801"/>
    <lineage>
        <taxon>Bacteria</taxon>
        <taxon>Bacillati</taxon>
        <taxon>Actinomycetota</taxon>
        <taxon>Actinomycetes</taxon>
        <taxon>Mycobacteriales</taxon>
        <taxon>Corynebacteriaceae</taxon>
        <taxon>Corynebacterium</taxon>
    </lineage>
</organism>
<evidence type="ECO:0000313" key="1">
    <source>
        <dbReference type="EMBL" id="WIM71077.1"/>
    </source>
</evidence>
<sequence>MTTFISAHQVRAPEELAGDVMAALDFIGGEIAVATVYGLAGVEIIATPEVLPTLATAAAALDSADLPEQFHLVEG</sequence>
<keyword evidence="2" id="KW-1185">Reference proteome</keyword>
<proteinExistence type="predicted"/>
<reference evidence="1 2" key="1">
    <citation type="submission" date="2023-05" db="EMBL/GenBank/DDBJ databases">
        <title>Corynebacterium suedekumii sp. nov. and Corynebacterium breve sp. nov. isolated from raw cow's milk.</title>
        <authorList>
            <person name="Baer M.K."/>
            <person name="Mehl L."/>
            <person name="Hellmuth R."/>
            <person name="Marke G."/>
            <person name="Lipski A."/>
        </authorList>
    </citation>
    <scope>NUCLEOTIDE SEQUENCE [LARGE SCALE GENOMIC DNA]</scope>
    <source>
        <strain evidence="1 2">LM112</strain>
    </source>
</reference>
<protein>
    <submittedName>
        <fullName evidence="1">Uncharacterized protein</fullName>
    </submittedName>
</protein>
<dbReference type="EMBL" id="CP126970">
    <property type="protein sequence ID" value="WIM71077.1"/>
    <property type="molecule type" value="Genomic_DNA"/>
</dbReference>
<dbReference type="Proteomes" id="UP001238805">
    <property type="component" value="Chromosome"/>
</dbReference>
<name>A0ABY8VPS0_9CORY</name>
<evidence type="ECO:0000313" key="2">
    <source>
        <dbReference type="Proteomes" id="UP001238805"/>
    </source>
</evidence>
<gene>
    <name evidence="1" type="ORF">QP029_04530</name>
</gene>
<dbReference type="RefSeq" id="WP_284875652.1">
    <property type="nucleotide sequence ID" value="NZ_CP126970.1"/>
</dbReference>